<dbReference type="PANTHER" id="PTHR37984">
    <property type="entry name" value="PROTEIN CBG26694"/>
    <property type="match status" value="1"/>
</dbReference>
<keyword evidence="6" id="KW-0540">Nuclease</keyword>
<evidence type="ECO:0000256" key="6">
    <source>
        <dbReference type="ARBA" id="ARBA00022722"/>
    </source>
</evidence>
<reference evidence="15" key="1">
    <citation type="submission" date="2023-04" db="EMBL/GenBank/DDBJ databases">
        <title>Novel viruses in aedes, anopheles and culex mosquitoes from high pantanal, mato grosso state, Brazil 2019.</title>
        <authorList>
            <person name="Pavon J.A.R."/>
            <person name="Neves N.A.S."/>
            <person name="Pinho J.B."/>
            <person name="Patroca S."/>
            <person name="Cruz A.C.B."/>
            <person name="Medeiros D.B.A."/>
            <person name="Nunes M.R.T."/>
            <person name="Slhessarenko R.D."/>
        </authorList>
    </citation>
    <scope>NUCLEOTIDE SEQUENCE</scope>
    <source>
        <strain evidence="15">JARP6</strain>
    </source>
</reference>
<dbReference type="Gene3D" id="3.10.10.10">
    <property type="entry name" value="HIV Type 1 Reverse Transcriptase, subunit A, domain 1"/>
    <property type="match status" value="1"/>
</dbReference>
<dbReference type="FunFam" id="3.10.20.370:FF:000001">
    <property type="entry name" value="Retrovirus-related Pol polyprotein from transposon 17.6-like protein"/>
    <property type="match status" value="1"/>
</dbReference>
<dbReference type="GO" id="GO:0015074">
    <property type="term" value="P:DNA integration"/>
    <property type="evidence" value="ECO:0007669"/>
    <property type="project" value="UniProtKB-KW"/>
</dbReference>
<dbReference type="SUPFAM" id="SSF56672">
    <property type="entry name" value="DNA/RNA polymerases"/>
    <property type="match status" value="1"/>
</dbReference>
<keyword evidence="5" id="KW-0548">Nucleotidyltransferase</keyword>
<dbReference type="FunFam" id="3.10.10.10:FF:000007">
    <property type="entry name" value="Retrovirus-related Pol polyprotein from transposon 17.6-like Protein"/>
    <property type="match status" value="1"/>
</dbReference>
<keyword evidence="11" id="KW-0695">RNA-directed DNA polymerase</keyword>
<comment type="cofactor">
    <cofactor evidence="1">
        <name>Mg(2+)</name>
        <dbReference type="ChEBI" id="CHEBI:18420"/>
    </cofactor>
</comment>
<keyword evidence="12" id="KW-0233">DNA recombination</keyword>
<organism evidence="15">
    <name type="scientific">Chalana errantivirus</name>
    <dbReference type="NCBI Taxonomy" id="3078400"/>
    <lineage>
        <taxon>Viruses</taxon>
        <taxon>Riboviria</taxon>
        <taxon>Pararnavirae</taxon>
        <taxon>Artverviricota</taxon>
        <taxon>Revtraviricetes</taxon>
        <taxon>Ortervirales</taxon>
        <taxon>Metaviridae</taxon>
        <taxon>Errantivirus</taxon>
    </lineage>
</organism>
<dbReference type="InterPro" id="IPR012337">
    <property type="entry name" value="RNaseH-like_sf"/>
</dbReference>
<dbReference type="GO" id="GO:0008233">
    <property type="term" value="F:peptidase activity"/>
    <property type="evidence" value="ECO:0007669"/>
    <property type="project" value="UniProtKB-KW"/>
</dbReference>
<proteinExistence type="predicted"/>
<keyword evidence="3" id="KW-0645">Protease</keyword>
<dbReference type="InterPro" id="IPR043502">
    <property type="entry name" value="DNA/RNA_pol_sf"/>
</dbReference>
<dbReference type="PANTHER" id="PTHR37984:SF5">
    <property type="entry name" value="PROTEIN NYNRIN-LIKE"/>
    <property type="match status" value="1"/>
</dbReference>
<evidence type="ECO:0000256" key="10">
    <source>
        <dbReference type="ARBA" id="ARBA00022908"/>
    </source>
</evidence>
<keyword evidence="7" id="KW-0479">Metal-binding</keyword>
<evidence type="ECO:0000256" key="7">
    <source>
        <dbReference type="ARBA" id="ARBA00022723"/>
    </source>
</evidence>
<dbReference type="Gene3D" id="2.40.70.10">
    <property type="entry name" value="Acid Proteases"/>
    <property type="match status" value="1"/>
</dbReference>
<feature type="domain" description="Reverse transcriptase" evidence="13">
    <location>
        <begin position="189"/>
        <end position="373"/>
    </location>
</feature>
<evidence type="ECO:0000259" key="14">
    <source>
        <dbReference type="PROSITE" id="PS50994"/>
    </source>
</evidence>
<accession>A0AB38Z2N7</accession>
<name>A0AB38Z2N7_9VIRU</name>
<dbReference type="Gene3D" id="3.30.70.270">
    <property type="match status" value="2"/>
</dbReference>
<keyword evidence="10" id="KW-0229">DNA integration</keyword>
<evidence type="ECO:0000256" key="11">
    <source>
        <dbReference type="ARBA" id="ARBA00022918"/>
    </source>
</evidence>
<dbReference type="Gene3D" id="3.30.420.10">
    <property type="entry name" value="Ribonuclease H-like superfamily/Ribonuclease H"/>
    <property type="match status" value="1"/>
</dbReference>
<dbReference type="Pfam" id="PF17921">
    <property type="entry name" value="Integrase_H2C2"/>
    <property type="match status" value="1"/>
</dbReference>
<evidence type="ECO:0000313" key="15">
    <source>
        <dbReference type="EMBL" id="WNO13905.1"/>
    </source>
</evidence>
<keyword evidence="8" id="KW-0255">Endonuclease</keyword>
<feature type="domain" description="Integrase catalytic" evidence="14">
    <location>
        <begin position="782"/>
        <end position="941"/>
    </location>
</feature>
<dbReference type="InterPro" id="IPR041373">
    <property type="entry name" value="RT_RNaseH"/>
</dbReference>
<dbReference type="Pfam" id="PF00078">
    <property type="entry name" value="RVT_1"/>
    <property type="match status" value="1"/>
</dbReference>
<evidence type="ECO:0000256" key="1">
    <source>
        <dbReference type="ARBA" id="ARBA00001946"/>
    </source>
</evidence>
<dbReference type="GO" id="GO:0003676">
    <property type="term" value="F:nucleic acid binding"/>
    <property type="evidence" value="ECO:0007669"/>
    <property type="project" value="InterPro"/>
</dbReference>
<keyword evidence="4" id="KW-0808">Transferase</keyword>
<dbReference type="InterPro" id="IPR036397">
    <property type="entry name" value="RNaseH_sf"/>
</dbReference>
<dbReference type="GO" id="GO:0003964">
    <property type="term" value="F:RNA-directed DNA polymerase activity"/>
    <property type="evidence" value="ECO:0007669"/>
    <property type="project" value="UniProtKB-KW"/>
</dbReference>
<evidence type="ECO:0000259" key="13">
    <source>
        <dbReference type="PROSITE" id="PS50878"/>
    </source>
</evidence>
<dbReference type="InterPro" id="IPR050951">
    <property type="entry name" value="Retrovirus_Pol_polyprotein"/>
</dbReference>
<evidence type="ECO:0000256" key="8">
    <source>
        <dbReference type="ARBA" id="ARBA00022759"/>
    </source>
</evidence>
<protein>
    <recommendedName>
        <fullName evidence="2">RNA-directed DNA polymerase</fullName>
        <ecNumber evidence="2">2.7.7.49</ecNumber>
    </recommendedName>
</protein>
<evidence type="ECO:0000256" key="2">
    <source>
        <dbReference type="ARBA" id="ARBA00012493"/>
    </source>
</evidence>
<dbReference type="InterPro" id="IPR041588">
    <property type="entry name" value="Integrase_H2C2"/>
</dbReference>
<dbReference type="CDD" id="cd09274">
    <property type="entry name" value="RNase_HI_RT_Ty3"/>
    <property type="match status" value="1"/>
</dbReference>
<dbReference type="SUPFAM" id="SSF50630">
    <property type="entry name" value="Acid proteases"/>
    <property type="match status" value="1"/>
</dbReference>
<dbReference type="PROSITE" id="PS50878">
    <property type="entry name" value="RT_POL"/>
    <property type="match status" value="1"/>
</dbReference>
<evidence type="ECO:0000256" key="4">
    <source>
        <dbReference type="ARBA" id="ARBA00022679"/>
    </source>
</evidence>
<evidence type="ECO:0000256" key="9">
    <source>
        <dbReference type="ARBA" id="ARBA00022801"/>
    </source>
</evidence>
<dbReference type="Pfam" id="PF17917">
    <property type="entry name" value="RT_RNaseH"/>
    <property type="match status" value="1"/>
</dbReference>
<dbReference type="EC" id="2.7.7.49" evidence="2"/>
<evidence type="ECO:0000256" key="12">
    <source>
        <dbReference type="ARBA" id="ARBA00023172"/>
    </source>
</evidence>
<dbReference type="GO" id="GO:0046872">
    <property type="term" value="F:metal ion binding"/>
    <property type="evidence" value="ECO:0007669"/>
    <property type="project" value="UniProtKB-KW"/>
</dbReference>
<dbReference type="FunFam" id="3.30.70.270:FF:000020">
    <property type="entry name" value="Transposon Tf2-6 polyprotein-like Protein"/>
    <property type="match status" value="1"/>
</dbReference>
<dbReference type="SUPFAM" id="SSF53098">
    <property type="entry name" value="Ribonuclease H-like"/>
    <property type="match status" value="1"/>
</dbReference>
<evidence type="ECO:0000256" key="3">
    <source>
        <dbReference type="ARBA" id="ARBA00022670"/>
    </source>
</evidence>
<dbReference type="GO" id="GO:0006310">
    <property type="term" value="P:DNA recombination"/>
    <property type="evidence" value="ECO:0007669"/>
    <property type="project" value="UniProtKB-KW"/>
</dbReference>
<dbReference type="EMBL" id="OQ968274">
    <property type="protein sequence ID" value="WNO13905.1"/>
    <property type="molecule type" value="Genomic_RNA"/>
</dbReference>
<dbReference type="CDD" id="cd01647">
    <property type="entry name" value="RT_LTR"/>
    <property type="match status" value="1"/>
</dbReference>
<dbReference type="InterPro" id="IPR001584">
    <property type="entry name" value="Integrase_cat-core"/>
</dbReference>
<dbReference type="Gene3D" id="1.10.340.70">
    <property type="match status" value="1"/>
</dbReference>
<dbReference type="InterPro" id="IPR043128">
    <property type="entry name" value="Rev_trsase/Diguanyl_cyclase"/>
</dbReference>
<dbReference type="InterPro" id="IPR021109">
    <property type="entry name" value="Peptidase_aspartic_dom_sf"/>
</dbReference>
<keyword evidence="9" id="KW-0378">Hydrolase</keyword>
<evidence type="ECO:0000256" key="5">
    <source>
        <dbReference type="ARBA" id="ARBA00022695"/>
    </source>
</evidence>
<dbReference type="InterPro" id="IPR000477">
    <property type="entry name" value="RT_dom"/>
</dbReference>
<dbReference type="GO" id="GO:0004519">
    <property type="term" value="F:endonuclease activity"/>
    <property type="evidence" value="ECO:0007669"/>
    <property type="project" value="UniProtKB-KW"/>
</dbReference>
<dbReference type="GO" id="GO:0006508">
    <property type="term" value="P:proteolysis"/>
    <property type="evidence" value="ECO:0007669"/>
    <property type="project" value="UniProtKB-KW"/>
</dbReference>
<dbReference type="PROSITE" id="PS50994">
    <property type="entry name" value="INTEGRASE"/>
    <property type="match status" value="1"/>
</dbReference>
<sequence>MKPIKILVDTGSTKNFIHPKYTKVCHKLEKPFNVSCVAGDILIEGYSVGKLFYPHSNVETKFYHMKELKTFDAVLGHDSLKDLKAVIDTSGEKLIFPDGHIIPLLQQPFQEVNKIIVRDDHLNDTNKEKLRNLLQNYQDVFKDDESKLPFTTKVEAKIRTTDENPVYCKTYPYPQALKEVVDKEIDKLLKDGIIRPSKSPYNAPVWIVKKKQDASKEEKYRLVMDYRKLNLKTVSDRYPIPDTSTVLANLGENSFFSTLDLASGFHQVKMAEADIEKTAFSINNGKYEFLRLPFGLKNAPSTFQRVIDDVLRDHIGKRCHVYIDDIIVFGKNLEEHLQNLKIIFETLRNANFKINPDKSEFLKSEVEFLGFIVSTNGLKPNMKKIECIQKYPLPTTVKDLRAFLGLSGYYRRFVKNYAATAKPLTKLLRREEGQGRISKTQSKNFPINLDKEAQAAFQTLKDVLSSEDVLAFPDFKKPFILTTDASNTALGAVLAQQFPEGERPITFISRTLSETEENYATNEKELLAIVWALDKLRNFIYGAKIKIYTDHLPLTFAMSPKNNNAKLKRWKAFIEEHDHELIYKPGKANVVADALSRVQINSMTPTQHTGEDDDSSYIPSTEAPINVFRNQLIFKIGNCTSYEFVVPFEKYSKHIFTAAEYDKEFLRDKMKRYLAPNVINGIMTTEPVMAIIQEIYKEMYNRKTMKIRYSQTEVIDLIEEEDRIEEINKLHKFAHRNANENAKQMIKKYYFPKFKKTIKDIVATCDTCKEEKYERNPQKFLETKTPVPQYPAQIIHLDIFAYNQHYLFISSLDKFSKFLKIRPIKSKSIVDTKEVLLQLLYDWDLPEQIVIDNESSFVSNVIEQSIKNLGVKIFKTPVHRSETNGQIERCHSTLREIMRCIKQDNQELSINELVQLAAHKYNNCIHSSINETPKQAYQGSNHNNLPYSEFSRIREELHKKILEKHEKKANEIEDKEYKTYEPGSIVFEKKVNVSKRKSRYKKTIVKEDHRTYIIDHDNRKIHKVNLRTDN</sequence>